<sequence length="317" mass="36519">MEIYYNQTRNRPTVMTLGTFDGVHLGHQHIINLAVKRAKELDYDSSLFTFFPHPLQTISPDKAPKALTSWSQKRNIIQNLGINQLIVQKFDEDFSQMPYQIFIEDYLVKRFKVKEIIVGEDFRCGYRAQGTPAKLKELGKELGFEVQSVPSIKINNQDIGSTYIRNLILDGKVSKVKEQLGRNFSLDCKVVKGDQRGRKLGFPTANLEPLADYVLPPLGVYACRVKLADKIYGGAVHLGVLPTFDKNKFSIEVYILDFNQNIYGQRLELEFVERIRPEERFPTVEGLIDRMKEDVRVTREILSNTDQQLENFNKYYG</sequence>
<keyword evidence="18" id="KW-1185">Reference proteome</keyword>
<dbReference type="OrthoDB" id="9803667at2"/>
<dbReference type="Proteomes" id="UP000093514">
    <property type="component" value="Unassembled WGS sequence"/>
</dbReference>
<protein>
    <recommendedName>
        <fullName evidence="15">Riboflavin biosynthesis protein</fullName>
    </recommendedName>
    <domain>
        <recommendedName>
            <fullName evidence="15">Riboflavin kinase</fullName>
            <ecNumber evidence="15">2.7.1.26</ecNumber>
        </recommendedName>
        <alternativeName>
            <fullName evidence="15">Flavokinase</fullName>
        </alternativeName>
    </domain>
    <domain>
        <recommendedName>
            <fullName evidence="15">FMN adenylyltransferase</fullName>
            <ecNumber evidence="15">2.7.7.2</ecNumber>
        </recommendedName>
        <alternativeName>
            <fullName evidence="15">FAD pyrophosphorylase</fullName>
        </alternativeName>
        <alternativeName>
            <fullName evidence="15">FAD synthase</fullName>
        </alternativeName>
    </domain>
</protein>
<evidence type="ECO:0000256" key="11">
    <source>
        <dbReference type="ARBA" id="ARBA00022840"/>
    </source>
</evidence>
<dbReference type="NCBIfam" id="NF004162">
    <property type="entry name" value="PRK05627.1-5"/>
    <property type="match status" value="1"/>
</dbReference>
<dbReference type="PANTHER" id="PTHR22749:SF6">
    <property type="entry name" value="RIBOFLAVIN KINASE"/>
    <property type="match status" value="1"/>
</dbReference>
<dbReference type="GO" id="GO:0005524">
    <property type="term" value="F:ATP binding"/>
    <property type="evidence" value="ECO:0007669"/>
    <property type="project" value="UniProtKB-UniRule"/>
</dbReference>
<dbReference type="Gene3D" id="3.40.50.620">
    <property type="entry name" value="HUPs"/>
    <property type="match status" value="1"/>
</dbReference>
<evidence type="ECO:0000256" key="5">
    <source>
        <dbReference type="ARBA" id="ARBA00022643"/>
    </source>
</evidence>
<evidence type="ECO:0000259" key="16">
    <source>
        <dbReference type="SMART" id="SM00904"/>
    </source>
</evidence>
<comment type="caution">
    <text evidence="17">The sequence shown here is derived from an EMBL/GenBank/DDBJ whole genome shotgun (WGS) entry which is preliminary data.</text>
</comment>
<evidence type="ECO:0000256" key="15">
    <source>
        <dbReference type="PIRNR" id="PIRNR004491"/>
    </source>
</evidence>
<evidence type="ECO:0000256" key="3">
    <source>
        <dbReference type="ARBA" id="ARBA00005201"/>
    </source>
</evidence>
<evidence type="ECO:0000256" key="4">
    <source>
        <dbReference type="ARBA" id="ARBA00022630"/>
    </source>
</evidence>
<reference evidence="18" key="1">
    <citation type="submission" date="2016-07" db="EMBL/GenBank/DDBJ databases">
        <authorList>
            <person name="Florea S."/>
            <person name="Webb J.S."/>
            <person name="Jaromczyk J."/>
            <person name="Schardl C.L."/>
        </authorList>
    </citation>
    <scope>NUCLEOTIDE SEQUENCE [LARGE SCALE GENOMIC DNA]</scope>
    <source>
        <strain evidence="18">Z6</strain>
    </source>
</reference>
<evidence type="ECO:0000256" key="6">
    <source>
        <dbReference type="ARBA" id="ARBA00022679"/>
    </source>
</evidence>
<dbReference type="EC" id="2.7.1.26" evidence="15"/>
<evidence type="ECO:0000256" key="14">
    <source>
        <dbReference type="ARBA" id="ARBA00049494"/>
    </source>
</evidence>
<proteinExistence type="inferred from homology"/>
<dbReference type="Gene3D" id="2.40.30.30">
    <property type="entry name" value="Riboflavin kinase-like"/>
    <property type="match status" value="1"/>
</dbReference>
<organism evidence="17 18">
    <name type="scientific">Orenia metallireducens</name>
    <dbReference type="NCBI Taxonomy" id="1413210"/>
    <lineage>
        <taxon>Bacteria</taxon>
        <taxon>Bacillati</taxon>
        <taxon>Bacillota</taxon>
        <taxon>Clostridia</taxon>
        <taxon>Halanaerobiales</taxon>
        <taxon>Halobacteroidaceae</taxon>
        <taxon>Orenia</taxon>
    </lineage>
</organism>
<comment type="function">
    <text evidence="1">Catalyzes the phosphorylation of riboflavin to FMN followed by the adenylation of FMN to FAD.</text>
</comment>
<dbReference type="GO" id="GO:0006747">
    <property type="term" value="P:FAD biosynthetic process"/>
    <property type="evidence" value="ECO:0007669"/>
    <property type="project" value="UniProtKB-UniRule"/>
</dbReference>
<keyword evidence="8 15" id="KW-0547">Nucleotide-binding</keyword>
<dbReference type="InterPro" id="IPR014729">
    <property type="entry name" value="Rossmann-like_a/b/a_fold"/>
</dbReference>
<dbReference type="CDD" id="cd02064">
    <property type="entry name" value="FAD_synthetase_N"/>
    <property type="match status" value="1"/>
</dbReference>
<dbReference type="FunFam" id="2.40.30.30:FF:000003">
    <property type="entry name" value="Riboflavin biosynthesis protein"/>
    <property type="match status" value="1"/>
</dbReference>
<evidence type="ECO:0000313" key="17">
    <source>
        <dbReference type="EMBL" id="OCL27138.1"/>
    </source>
</evidence>
<comment type="pathway">
    <text evidence="2 15">Cofactor biosynthesis; FAD biosynthesis; FAD from FMN: step 1/1.</text>
</comment>
<dbReference type="Pfam" id="PF06574">
    <property type="entry name" value="FAD_syn"/>
    <property type="match status" value="1"/>
</dbReference>
<comment type="catalytic activity">
    <reaction evidence="14 15">
        <text>FMN + ATP + H(+) = FAD + diphosphate</text>
        <dbReference type="Rhea" id="RHEA:17237"/>
        <dbReference type="ChEBI" id="CHEBI:15378"/>
        <dbReference type="ChEBI" id="CHEBI:30616"/>
        <dbReference type="ChEBI" id="CHEBI:33019"/>
        <dbReference type="ChEBI" id="CHEBI:57692"/>
        <dbReference type="ChEBI" id="CHEBI:58210"/>
        <dbReference type="EC" id="2.7.7.2"/>
    </reaction>
</comment>
<keyword evidence="7 15" id="KW-0548">Nucleotidyltransferase</keyword>
<keyword evidence="4 15" id="KW-0285">Flavoprotein</keyword>
<dbReference type="RefSeq" id="WP_068716722.1">
    <property type="nucleotide sequence ID" value="NZ_LWDV01000008.1"/>
</dbReference>
<dbReference type="InterPro" id="IPR002606">
    <property type="entry name" value="Riboflavin_kinase_bac"/>
</dbReference>
<dbReference type="GO" id="GO:0008531">
    <property type="term" value="F:riboflavin kinase activity"/>
    <property type="evidence" value="ECO:0007669"/>
    <property type="project" value="UniProtKB-UniRule"/>
</dbReference>
<keyword evidence="6 15" id="KW-0808">Transferase</keyword>
<evidence type="ECO:0000256" key="7">
    <source>
        <dbReference type="ARBA" id="ARBA00022695"/>
    </source>
</evidence>
<dbReference type="InterPro" id="IPR023468">
    <property type="entry name" value="Riboflavin_kinase"/>
</dbReference>
<reference evidence="17 18" key="2">
    <citation type="submission" date="2016-08" db="EMBL/GenBank/DDBJ databases">
        <title>Orenia metallireducens sp. nov. strain Z6, a Novel Metal-reducing Firmicute from the Deep Subsurface.</title>
        <authorList>
            <person name="Maxim B.I."/>
            <person name="Kenneth K."/>
            <person name="Flynn T.M."/>
            <person name="Oloughlin E.J."/>
            <person name="Locke R.A."/>
            <person name="Weber J.R."/>
            <person name="Egan S.M."/>
            <person name="Mackie R.I."/>
            <person name="Cann I.K."/>
        </authorList>
    </citation>
    <scope>NUCLEOTIDE SEQUENCE [LARGE SCALE GENOMIC DNA]</scope>
    <source>
        <strain evidence="17 18">Z6</strain>
    </source>
</reference>
<dbReference type="Pfam" id="PF01687">
    <property type="entry name" value="Flavokinase"/>
    <property type="match status" value="1"/>
</dbReference>
<comment type="similarity">
    <text evidence="15">Belongs to the ribF family.</text>
</comment>
<dbReference type="UniPathway" id="UPA00277">
    <property type="reaction ID" value="UER00407"/>
</dbReference>
<keyword evidence="10 15" id="KW-0274">FAD</keyword>
<dbReference type="InterPro" id="IPR015865">
    <property type="entry name" value="Riboflavin_kinase_bac/euk"/>
</dbReference>
<accession>A0A1C0AA25</accession>
<dbReference type="GO" id="GO:0009231">
    <property type="term" value="P:riboflavin biosynthetic process"/>
    <property type="evidence" value="ECO:0007669"/>
    <property type="project" value="InterPro"/>
</dbReference>
<comment type="pathway">
    <text evidence="3 15">Cofactor biosynthesis; FMN biosynthesis; FMN from riboflavin (ATP route): step 1/1.</text>
</comment>
<dbReference type="SUPFAM" id="SSF82114">
    <property type="entry name" value="Riboflavin kinase-like"/>
    <property type="match status" value="1"/>
</dbReference>
<evidence type="ECO:0000256" key="1">
    <source>
        <dbReference type="ARBA" id="ARBA00002121"/>
    </source>
</evidence>
<name>A0A1C0AA25_9FIRM</name>
<dbReference type="NCBIfam" id="TIGR00083">
    <property type="entry name" value="ribF"/>
    <property type="match status" value="1"/>
</dbReference>
<dbReference type="SUPFAM" id="SSF52374">
    <property type="entry name" value="Nucleotidylyl transferase"/>
    <property type="match status" value="1"/>
</dbReference>
<evidence type="ECO:0000256" key="12">
    <source>
        <dbReference type="ARBA" id="ARBA00023268"/>
    </source>
</evidence>
<dbReference type="AlphaFoldDB" id="A0A1C0AA25"/>
<evidence type="ECO:0000313" key="18">
    <source>
        <dbReference type="Proteomes" id="UP000093514"/>
    </source>
</evidence>
<evidence type="ECO:0000256" key="9">
    <source>
        <dbReference type="ARBA" id="ARBA00022777"/>
    </source>
</evidence>
<dbReference type="UniPathway" id="UPA00276">
    <property type="reaction ID" value="UER00406"/>
</dbReference>
<feature type="domain" description="Riboflavin kinase" evidence="16">
    <location>
        <begin position="179"/>
        <end position="303"/>
    </location>
</feature>
<evidence type="ECO:0000256" key="8">
    <source>
        <dbReference type="ARBA" id="ARBA00022741"/>
    </source>
</evidence>
<dbReference type="InterPro" id="IPR023465">
    <property type="entry name" value="Riboflavin_kinase_dom_sf"/>
</dbReference>
<keyword evidence="12" id="KW-0511">Multifunctional enzyme</keyword>
<dbReference type="EC" id="2.7.7.2" evidence="15"/>
<evidence type="ECO:0000256" key="2">
    <source>
        <dbReference type="ARBA" id="ARBA00004726"/>
    </source>
</evidence>
<evidence type="ECO:0000256" key="13">
    <source>
        <dbReference type="ARBA" id="ARBA00047880"/>
    </source>
</evidence>
<dbReference type="GO" id="GO:0009398">
    <property type="term" value="P:FMN biosynthetic process"/>
    <property type="evidence" value="ECO:0007669"/>
    <property type="project" value="UniProtKB-UniRule"/>
</dbReference>
<dbReference type="SMART" id="SM00904">
    <property type="entry name" value="Flavokinase"/>
    <property type="match status" value="1"/>
</dbReference>
<evidence type="ECO:0000256" key="10">
    <source>
        <dbReference type="ARBA" id="ARBA00022827"/>
    </source>
</evidence>
<dbReference type="InterPro" id="IPR015864">
    <property type="entry name" value="FAD_synthase"/>
</dbReference>
<dbReference type="GO" id="GO:0003919">
    <property type="term" value="F:FMN adenylyltransferase activity"/>
    <property type="evidence" value="ECO:0007669"/>
    <property type="project" value="UniProtKB-UniRule"/>
</dbReference>
<dbReference type="PANTHER" id="PTHR22749">
    <property type="entry name" value="RIBOFLAVIN KINASE/FMN ADENYLYLTRANSFERASE"/>
    <property type="match status" value="1"/>
</dbReference>
<keyword evidence="5 15" id="KW-0288">FMN</keyword>
<dbReference type="NCBIfam" id="NF004160">
    <property type="entry name" value="PRK05627.1-3"/>
    <property type="match status" value="1"/>
</dbReference>
<gene>
    <name evidence="17" type="ORF">U472_06555</name>
</gene>
<dbReference type="FunFam" id="3.40.50.620:FF:000021">
    <property type="entry name" value="Riboflavin biosynthesis protein"/>
    <property type="match status" value="1"/>
</dbReference>
<keyword evidence="11 15" id="KW-0067">ATP-binding</keyword>
<comment type="catalytic activity">
    <reaction evidence="13 15">
        <text>riboflavin + ATP = FMN + ADP + H(+)</text>
        <dbReference type="Rhea" id="RHEA:14357"/>
        <dbReference type="ChEBI" id="CHEBI:15378"/>
        <dbReference type="ChEBI" id="CHEBI:30616"/>
        <dbReference type="ChEBI" id="CHEBI:57986"/>
        <dbReference type="ChEBI" id="CHEBI:58210"/>
        <dbReference type="ChEBI" id="CHEBI:456216"/>
        <dbReference type="EC" id="2.7.1.26"/>
    </reaction>
</comment>
<dbReference type="EMBL" id="LWDV01000008">
    <property type="protein sequence ID" value="OCL27138.1"/>
    <property type="molecule type" value="Genomic_DNA"/>
</dbReference>
<dbReference type="PIRSF" id="PIRSF004491">
    <property type="entry name" value="FAD_Synth"/>
    <property type="match status" value="1"/>
</dbReference>
<keyword evidence="9 15" id="KW-0418">Kinase</keyword>